<evidence type="ECO:0000259" key="1">
    <source>
        <dbReference type="Pfam" id="PF00149"/>
    </source>
</evidence>
<gene>
    <name evidence="2" type="primary">MPPED1</name>
    <name evidence="2" type="ORF">BGZ96_002126</name>
</gene>
<accession>A0ABQ7JLE5</accession>
<reference evidence="2 3" key="1">
    <citation type="journal article" date="2020" name="Fungal Divers.">
        <title>Resolving the Mortierellaceae phylogeny through synthesis of multi-gene phylogenetics and phylogenomics.</title>
        <authorList>
            <person name="Vandepol N."/>
            <person name="Liber J."/>
            <person name="Desiro A."/>
            <person name="Na H."/>
            <person name="Kennedy M."/>
            <person name="Barry K."/>
            <person name="Grigoriev I.V."/>
            <person name="Miller A.N."/>
            <person name="O'Donnell K."/>
            <person name="Stajich J.E."/>
            <person name="Bonito G."/>
        </authorList>
    </citation>
    <scope>NUCLEOTIDE SEQUENCE [LARGE SCALE GENOMIC DNA]</scope>
    <source>
        <strain evidence="2 3">AD045</strain>
    </source>
</reference>
<dbReference type="SUPFAM" id="SSF56300">
    <property type="entry name" value="Metallo-dependent phosphatases"/>
    <property type="match status" value="1"/>
</dbReference>
<keyword evidence="3" id="KW-1185">Reference proteome</keyword>
<organism evidence="2 3">
    <name type="scientific">Linnemannia gamsii</name>
    <dbReference type="NCBI Taxonomy" id="64522"/>
    <lineage>
        <taxon>Eukaryota</taxon>
        <taxon>Fungi</taxon>
        <taxon>Fungi incertae sedis</taxon>
        <taxon>Mucoromycota</taxon>
        <taxon>Mortierellomycotina</taxon>
        <taxon>Mortierellomycetes</taxon>
        <taxon>Mortierellales</taxon>
        <taxon>Mortierellaceae</taxon>
        <taxon>Linnemannia</taxon>
    </lineage>
</organism>
<evidence type="ECO:0000313" key="2">
    <source>
        <dbReference type="EMBL" id="KAG0278993.1"/>
    </source>
</evidence>
<dbReference type="InterPro" id="IPR029052">
    <property type="entry name" value="Metallo-depent_PP-like"/>
</dbReference>
<sequence length="618" mass="70686">MDFDHPIRTLKLGTIQANARRGISRNITQSAEVRSVLVQGIRSCFQQVAKQASMAKRTLHCAIGLYLESLSARKIDEMDKSILRKLCSDFTVEENATYNDSTNQQIVGKGQDQEHEPNSRSVYNEQEPFLQILLNAIINTTQPALPVANQVYVELKKHYKNGSMELCRKIESLKKKLLPAEATGTFDPSLSAIENFLYLNRVCGWPRCLVPTSSMEDRFITLMEHELVELFWRHPEPKYELQCMAFGNYTTIATPAKVSQADVRDWSSFLYHHPTLQPLLDIYPPSLSSPNHIRHHRTSELFAQTMEEFEPLLPNVHVAFGRLVDKPGPNWLRMVCISDTHNKTDANNYHIPEADVLVHAGDFTKMGTTAQIDQFIDWLKSLTQIPIKIVVAGNHDVVLDKEFYEQHWHRFHTTKEDHQVAVDKLKAAGHGIIYLNNEGYIVNGAQLLHEKNQEQKNRSSSGIMTQHMDTTGGDAMDIDVSSTVDPREGWVEGYRIWASPWQPEFWEWAFNEVRGKLKDIWKHIPEDTDILMTHGPPKYHGDIVPHDKNLHVGCEELLERLKVVRPLYHVFGHIHEGYGVSKIEWDEEDRSTVCINASTCTVNYKPLNPPIIVDLPPK</sequence>
<dbReference type="Pfam" id="PF00149">
    <property type="entry name" value="Metallophos"/>
    <property type="match status" value="1"/>
</dbReference>
<feature type="domain" description="Calcineurin-like phosphoesterase" evidence="1">
    <location>
        <begin position="333"/>
        <end position="576"/>
    </location>
</feature>
<dbReference type="InterPro" id="IPR004843">
    <property type="entry name" value="Calcineurin-like_PHP"/>
</dbReference>
<name>A0ABQ7JLE5_9FUNG</name>
<dbReference type="EMBL" id="JAAAIM010001391">
    <property type="protein sequence ID" value="KAG0278993.1"/>
    <property type="molecule type" value="Genomic_DNA"/>
</dbReference>
<dbReference type="InterPro" id="IPR051693">
    <property type="entry name" value="UPF0046_metallophosphoest"/>
</dbReference>
<dbReference type="Gene3D" id="3.60.21.10">
    <property type="match status" value="2"/>
</dbReference>
<dbReference type="PANTHER" id="PTHR12905">
    <property type="entry name" value="METALLOPHOSPHOESTERASE"/>
    <property type="match status" value="1"/>
</dbReference>
<proteinExistence type="predicted"/>
<evidence type="ECO:0000313" key="3">
    <source>
        <dbReference type="Proteomes" id="UP001194696"/>
    </source>
</evidence>
<dbReference type="PANTHER" id="PTHR12905:SF0">
    <property type="entry name" value="CALCINEURIN-LIKE PHOSPHOESTERASE DOMAIN-CONTAINING PROTEIN"/>
    <property type="match status" value="1"/>
</dbReference>
<dbReference type="CDD" id="cd07379">
    <property type="entry name" value="MPP_239FB"/>
    <property type="match status" value="1"/>
</dbReference>
<protein>
    <submittedName>
        <fullName evidence="2">Metallophosphoesterase domain-containing protein 1</fullName>
    </submittedName>
</protein>
<comment type="caution">
    <text evidence="2">The sequence shown here is derived from an EMBL/GenBank/DDBJ whole genome shotgun (WGS) entry which is preliminary data.</text>
</comment>
<dbReference type="Proteomes" id="UP001194696">
    <property type="component" value="Unassembled WGS sequence"/>
</dbReference>